<dbReference type="Proteomes" id="UP001240643">
    <property type="component" value="Unassembled WGS sequence"/>
</dbReference>
<evidence type="ECO:0000256" key="3">
    <source>
        <dbReference type="ARBA" id="ARBA00022840"/>
    </source>
</evidence>
<keyword evidence="2" id="KW-0547">Nucleotide-binding</keyword>
<proteinExistence type="predicted"/>
<dbReference type="RefSeq" id="WP_256547057.1">
    <property type="nucleotide sequence ID" value="NZ_CP101809.1"/>
</dbReference>
<dbReference type="GO" id="GO:0005524">
    <property type="term" value="F:ATP binding"/>
    <property type="evidence" value="ECO:0007669"/>
    <property type="project" value="UniProtKB-KW"/>
</dbReference>
<name>A0ABU0LZX2_9BACT</name>
<keyword evidence="3 5" id="KW-0067">ATP-binding</keyword>
<sequence length="258" mass="30139">MDKSKLLIELKNINKSYKSKFNYLLNRDLTWWQKVKRFFLNEKEKLISNLNFNIYENDRIALIGNNGAGKTTLANIICGFRKATSGEIIHHYPYTKSPNEKIVIQFQSASFPQNLFVFDVLNMARMTTETVDFENNDLYKLLEISKILNKKVRSLSGGEQQRLILFTSLITDPLLLILDEYSNNLDLKSKEELGDYLEYLFNHKSMAVLIISHDAEQIYRFAKKLYLMKGGKIVEEINDIKTQFQTVDLLKDYIIKNI</sequence>
<dbReference type="EMBL" id="JAUSWO010000001">
    <property type="protein sequence ID" value="MDQ0514254.1"/>
    <property type="molecule type" value="Genomic_DNA"/>
</dbReference>
<dbReference type="InterPro" id="IPR027417">
    <property type="entry name" value="P-loop_NTPase"/>
</dbReference>
<dbReference type="PROSITE" id="PS50893">
    <property type="entry name" value="ABC_TRANSPORTER_2"/>
    <property type="match status" value="1"/>
</dbReference>
<reference evidence="5" key="1">
    <citation type="submission" date="2023-07" db="EMBL/GenBank/DDBJ databases">
        <title>Genomic Encyclopedia of Type Strains, Phase IV (KMG-IV): sequencing the most valuable type-strain genomes for metagenomic binning, comparative biology and taxonomic classification.</title>
        <authorList>
            <person name="Goeker M."/>
        </authorList>
    </citation>
    <scope>NUCLEOTIDE SEQUENCE [LARGE SCALE GENOMIC DNA]</scope>
    <source>
        <strain evidence="5">DSM 21204</strain>
    </source>
</reference>
<dbReference type="InterPro" id="IPR050763">
    <property type="entry name" value="ABC_transporter_ATP-binding"/>
</dbReference>
<keyword evidence="1" id="KW-0813">Transport</keyword>
<accession>A0ABU0LZX2</accession>
<gene>
    <name evidence="5" type="ORF">J2Z62_000692</name>
</gene>
<dbReference type="InterPro" id="IPR003439">
    <property type="entry name" value="ABC_transporter-like_ATP-bd"/>
</dbReference>
<evidence type="ECO:0000259" key="4">
    <source>
        <dbReference type="PROSITE" id="PS50893"/>
    </source>
</evidence>
<dbReference type="InterPro" id="IPR003593">
    <property type="entry name" value="AAA+_ATPase"/>
</dbReference>
<protein>
    <submittedName>
        <fullName evidence="5">ABC-2 type transport system ATP-binding protein</fullName>
    </submittedName>
</protein>
<comment type="caution">
    <text evidence="5">The sequence shown here is derived from an EMBL/GenBank/DDBJ whole genome shotgun (WGS) entry which is preliminary data.</text>
</comment>
<dbReference type="SUPFAM" id="SSF52540">
    <property type="entry name" value="P-loop containing nucleoside triphosphate hydrolases"/>
    <property type="match status" value="1"/>
</dbReference>
<evidence type="ECO:0000313" key="5">
    <source>
        <dbReference type="EMBL" id="MDQ0514254.1"/>
    </source>
</evidence>
<evidence type="ECO:0000256" key="2">
    <source>
        <dbReference type="ARBA" id="ARBA00022741"/>
    </source>
</evidence>
<dbReference type="Pfam" id="PF00005">
    <property type="entry name" value="ABC_tran"/>
    <property type="match status" value="1"/>
</dbReference>
<dbReference type="SMART" id="SM00382">
    <property type="entry name" value="AAA"/>
    <property type="match status" value="1"/>
</dbReference>
<dbReference type="Gene3D" id="3.40.50.300">
    <property type="entry name" value="P-loop containing nucleotide triphosphate hydrolases"/>
    <property type="match status" value="1"/>
</dbReference>
<organism evidence="5 6">
    <name type="scientific">Mycoplasmoides fastidiosum</name>
    <dbReference type="NCBI Taxonomy" id="92758"/>
    <lineage>
        <taxon>Bacteria</taxon>
        <taxon>Bacillati</taxon>
        <taxon>Mycoplasmatota</taxon>
        <taxon>Mycoplasmoidales</taxon>
        <taxon>Mycoplasmoidaceae</taxon>
        <taxon>Mycoplasmoides</taxon>
    </lineage>
</organism>
<evidence type="ECO:0000256" key="1">
    <source>
        <dbReference type="ARBA" id="ARBA00022448"/>
    </source>
</evidence>
<dbReference type="PANTHER" id="PTHR42711:SF17">
    <property type="entry name" value="ABC TRANSPORTER ATP-BINDING PROTEIN"/>
    <property type="match status" value="1"/>
</dbReference>
<evidence type="ECO:0000313" key="6">
    <source>
        <dbReference type="Proteomes" id="UP001240643"/>
    </source>
</evidence>
<feature type="domain" description="ABC transporter" evidence="4">
    <location>
        <begin position="8"/>
        <end position="255"/>
    </location>
</feature>
<keyword evidence="6" id="KW-1185">Reference proteome</keyword>
<dbReference type="PANTHER" id="PTHR42711">
    <property type="entry name" value="ABC TRANSPORTER ATP-BINDING PROTEIN"/>
    <property type="match status" value="1"/>
</dbReference>